<comment type="caution">
    <text evidence="1">The sequence shown here is derived from an EMBL/GenBank/DDBJ whole genome shotgun (WGS) entry which is preliminary data.</text>
</comment>
<protein>
    <submittedName>
        <fullName evidence="1">Uncharacterized protein</fullName>
    </submittedName>
</protein>
<dbReference type="RefSeq" id="WP_117741852.1">
    <property type="nucleotide sequence ID" value="NZ_QSSV01000011.1"/>
</dbReference>
<dbReference type="AlphaFoldDB" id="A0A3E4UNJ2"/>
<dbReference type="Proteomes" id="UP000261223">
    <property type="component" value="Unassembled WGS sequence"/>
</dbReference>
<name>A0A3E4UNJ2_BACSE</name>
<organism evidence="1 2">
    <name type="scientific">Bacteroides stercoris</name>
    <dbReference type="NCBI Taxonomy" id="46506"/>
    <lineage>
        <taxon>Bacteria</taxon>
        <taxon>Pseudomonadati</taxon>
        <taxon>Bacteroidota</taxon>
        <taxon>Bacteroidia</taxon>
        <taxon>Bacteroidales</taxon>
        <taxon>Bacteroidaceae</taxon>
        <taxon>Bacteroides</taxon>
    </lineage>
</organism>
<evidence type="ECO:0000313" key="1">
    <source>
        <dbReference type="EMBL" id="RGM12943.1"/>
    </source>
</evidence>
<gene>
    <name evidence="1" type="ORF">DXC34_09895</name>
</gene>
<dbReference type="EMBL" id="QSSV01000011">
    <property type="protein sequence ID" value="RGM12943.1"/>
    <property type="molecule type" value="Genomic_DNA"/>
</dbReference>
<proteinExistence type="predicted"/>
<reference evidence="1 2" key="1">
    <citation type="submission" date="2018-08" db="EMBL/GenBank/DDBJ databases">
        <title>A genome reference for cultivated species of the human gut microbiota.</title>
        <authorList>
            <person name="Zou Y."/>
            <person name="Xue W."/>
            <person name="Luo G."/>
        </authorList>
    </citation>
    <scope>NUCLEOTIDE SEQUENCE [LARGE SCALE GENOMIC DNA]</scope>
    <source>
        <strain evidence="1 2">TF03-6</strain>
    </source>
</reference>
<evidence type="ECO:0000313" key="2">
    <source>
        <dbReference type="Proteomes" id="UP000261223"/>
    </source>
</evidence>
<accession>A0A3E4UNJ2</accession>
<sequence>MISKIEMQAMDAVIGIHREMRKANEIDWEQRRYEVAKNALPAIMNKAPVHFTKEDIIQCAVDFADTLIEELKGGSRETEESLQPR</sequence>